<evidence type="ECO:0000313" key="2">
    <source>
        <dbReference type="Proteomes" id="UP000657200"/>
    </source>
</evidence>
<comment type="caution">
    <text evidence="1">The sequence shown here is derived from an EMBL/GenBank/DDBJ whole genome shotgun (WGS) entry which is preliminary data.</text>
</comment>
<accession>A0ABX0KQ35</accession>
<dbReference type="Proteomes" id="UP000657200">
    <property type="component" value="Unassembled WGS sequence"/>
</dbReference>
<gene>
    <name evidence="1" type="ORF">GOB80_13115</name>
</gene>
<evidence type="ECO:0008006" key="3">
    <source>
        <dbReference type="Google" id="ProtNLM"/>
    </source>
</evidence>
<reference evidence="1 2" key="1">
    <citation type="journal article" date="2020" name="Int. J. Syst. Evol. Microbiol.">
        <title>Novel acetic acid bacteria from cider fermentations: Acetobacter conturbans sp. nov. and Acetobacter fallax sp. nov.</title>
        <authorList>
            <person name="Sombolestani A.S."/>
            <person name="Cleenwerck I."/>
            <person name="Cnockaert M."/>
            <person name="Borremans W."/>
            <person name="Wieme A.D."/>
            <person name="De Vuyst L."/>
            <person name="Vandamme P."/>
        </authorList>
    </citation>
    <scope>NUCLEOTIDE SEQUENCE [LARGE SCALE GENOMIC DNA]</scope>
    <source>
        <strain evidence="1 2">LMG 23848</strain>
    </source>
</reference>
<dbReference type="RefSeq" id="WP_059024958.1">
    <property type="nucleotide sequence ID" value="NZ_LN609303.1"/>
</dbReference>
<proteinExistence type="predicted"/>
<keyword evidence="2" id="KW-1185">Reference proteome</keyword>
<evidence type="ECO:0000313" key="1">
    <source>
        <dbReference type="EMBL" id="NHO40586.1"/>
    </source>
</evidence>
<organism evidence="1 2">
    <name type="scientific">Acetobacter ghanensis</name>
    <dbReference type="NCBI Taxonomy" id="431306"/>
    <lineage>
        <taxon>Bacteria</taxon>
        <taxon>Pseudomonadati</taxon>
        <taxon>Pseudomonadota</taxon>
        <taxon>Alphaproteobacteria</taxon>
        <taxon>Acetobacterales</taxon>
        <taxon>Acetobacteraceae</taxon>
        <taxon>Acetobacter</taxon>
    </lineage>
</organism>
<dbReference type="EMBL" id="WOTE01000035">
    <property type="protein sequence ID" value="NHO40586.1"/>
    <property type="molecule type" value="Genomic_DNA"/>
</dbReference>
<protein>
    <recommendedName>
        <fullName evidence="3">GHMP kinase N-terminal domain-containing protein</fullName>
    </recommendedName>
</protein>
<sequence>MDDPHECFRATPVVLCRPGEPLVMAEADERLLAKSKVAAHTYLMGHILAPSFAFCAALSEADLLAHLPANSPLHDGLGSSALFVMGILY</sequence>
<name>A0ABX0KQ35_9PROT</name>